<dbReference type="RefSeq" id="WP_183474555.1">
    <property type="nucleotide sequence ID" value="NZ_JACIBX010000010.1"/>
</dbReference>
<comment type="caution">
    <text evidence="3">The sequence shown here is derived from an EMBL/GenBank/DDBJ whole genome shotgun (WGS) entry which is preliminary data.</text>
</comment>
<sequence length="317" mass="33502">MSNFMHKAVLTGAAIMLAGAAWAEYPEKPIEVIVGYSAGGGTDVMARTAAPFIEKYLGDGASVVVKNMPGASGQIGITEAAHADADGYTLGTFNLPGMMARTIDREAEYDTESFTYLANVVNDPNVIVTRKGSGLDSIDKLIEEATANPGAVTVGMSSLGGDDHFMLIKLQELTGAEFTIVPFKGSAPARTALMGGHVAMGILNISEVAEFQEELNLLGVATEERSEFAPDLPTFKEQGVDLVNGSMRGFVAPAGLPEEVEAKLVEAFAQLEADPEFIEAMNATANPVEVVTGAEFKALTQELHDLAQGVWETSPWN</sequence>
<evidence type="ECO:0000256" key="2">
    <source>
        <dbReference type="SAM" id="SignalP"/>
    </source>
</evidence>
<evidence type="ECO:0000256" key="1">
    <source>
        <dbReference type="ARBA" id="ARBA00006987"/>
    </source>
</evidence>
<dbReference type="Proteomes" id="UP000576152">
    <property type="component" value="Unassembled WGS sequence"/>
</dbReference>
<proteinExistence type="inferred from homology"/>
<evidence type="ECO:0000313" key="3">
    <source>
        <dbReference type="EMBL" id="MBB3713068.1"/>
    </source>
</evidence>
<name>A0ABR6HRN3_9RHOB</name>
<dbReference type="PANTHER" id="PTHR42928">
    <property type="entry name" value="TRICARBOXYLATE-BINDING PROTEIN"/>
    <property type="match status" value="1"/>
</dbReference>
<organism evidence="3 4">
    <name type="scientific">Limimaricola variabilis</name>
    <dbReference type="NCBI Taxonomy" id="1492771"/>
    <lineage>
        <taxon>Bacteria</taxon>
        <taxon>Pseudomonadati</taxon>
        <taxon>Pseudomonadota</taxon>
        <taxon>Alphaproteobacteria</taxon>
        <taxon>Rhodobacterales</taxon>
        <taxon>Paracoccaceae</taxon>
        <taxon>Limimaricola</taxon>
    </lineage>
</organism>
<feature type="chain" id="PRO_5045872323" evidence="2">
    <location>
        <begin position="24"/>
        <end position="317"/>
    </location>
</feature>
<comment type="similarity">
    <text evidence="1">Belongs to the UPF0065 (bug) family.</text>
</comment>
<dbReference type="Gene3D" id="3.40.190.10">
    <property type="entry name" value="Periplasmic binding protein-like II"/>
    <property type="match status" value="1"/>
</dbReference>
<accession>A0ABR6HRN3</accession>
<dbReference type="PIRSF" id="PIRSF017082">
    <property type="entry name" value="YflP"/>
    <property type="match status" value="1"/>
</dbReference>
<dbReference type="Pfam" id="PF03401">
    <property type="entry name" value="TctC"/>
    <property type="match status" value="1"/>
</dbReference>
<gene>
    <name evidence="3" type="ORF">FHS00_002669</name>
</gene>
<dbReference type="InterPro" id="IPR005064">
    <property type="entry name" value="BUG"/>
</dbReference>
<reference evidence="3 4" key="1">
    <citation type="submission" date="2020-08" db="EMBL/GenBank/DDBJ databases">
        <title>Genomic Encyclopedia of Type Strains, Phase III (KMG-III): the genomes of soil and plant-associated and newly described type strains.</title>
        <authorList>
            <person name="Whitman W."/>
        </authorList>
    </citation>
    <scope>NUCLEOTIDE SEQUENCE [LARGE SCALE GENOMIC DNA]</scope>
    <source>
        <strain evidence="3 4">CECT 8572</strain>
    </source>
</reference>
<keyword evidence="3" id="KW-0675">Receptor</keyword>
<evidence type="ECO:0000313" key="4">
    <source>
        <dbReference type="Proteomes" id="UP000576152"/>
    </source>
</evidence>
<dbReference type="InterPro" id="IPR042100">
    <property type="entry name" value="Bug_dom1"/>
</dbReference>
<keyword evidence="4" id="KW-1185">Reference proteome</keyword>
<feature type="signal peptide" evidence="2">
    <location>
        <begin position="1"/>
        <end position="23"/>
    </location>
</feature>
<dbReference type="EMBL" id="JACIBX010000010">
    <property type="protein sequence ID" value="MBB3713068.1"/>
    <property type="molecule type" value="Genomic_DNA"/>
</dbReference>
<dbReference type="SUPFAM" id="SSF53850">
    <property type="entry name" value="Periplasmic binding protein-like II"/>
    <property type="match status" value="1"/>
</dbReference>
<dbReference type="PANTHER" id="PTHR42928:SF5">
    <property type="entry name" value="BLR1237 PROTEIN"/>
    <property type="match status" value="1"/>
</dbReference>
<dbReference type="CDD" id="cd07012">
    <property type="entry name" value="PBP2_Bug_TTT"/>
    <property type="match status" value="1"/>
</dbReference>
<protein>
    <submittedName>
        <fullName evidence="3">Tripartite-type tricarboxylate transporter receptor subunit TctC</fullName>
    </submittedName>
</protein>
<keyword evidence="2" id="KW-0732">Signal</keyword>
<dbReference type="Gene3D" id="3.40.190.150">
    <property type="entry name" value="Bordetella uptake gene, domain 1"/>
    <property type="match status" value="1"/>
</dbReference>